<proteinExistence type="predicted"/>
<feature type="compositionally biased region" description="Basic and acidic residues" evidence="1">
    <location>
        <begin position="355"/>
        <end position="366"/>
    </location>
</feature>
<accession>A0ABD5MT64</accession>
<gene>
    <name evidence="5" type="ORF">ACFFOL_15470</name>
</gene>
<organism evidence="5 6">
    <name type="scientific">Halobaculum roseum</name>
    <dbReference type="NCBI Taxonomy" id="2175149"/>
    <lineage>
        <taxon>Archaea</taxon>
        <taxon>Methanobacteriati</taxon>
        <taxon>Methanobacteriota</taxon>
        <taxon>Stenosarchaea group</taxon>
        <taxon>Halobacteria</taxon>
        <taxon>Halobacteriales</taxon>
        <taxon>Haloferacaceae</taxon>
        <taxon>Halobaculum</taxon>
    </lineage>
</organism>
<feature type="region of interest" description="Disordered" evidence="1">
    <location>
        <begin position="346"/>
        <end position="366"/>
    </location>
</feature>
<reference evidence="5" key="1">
    <citation type="submission" date="2024-09" db="EMBL/GenBank/DDBJ databases">
        <authorList>
            <person name="Sun Q."/>
        </authorList>
    </citation>
    <scope>NUCLEOTIDE SEQUENCE [LARGE SCALE GENOMIC DNA]</scope>
    <source>
        <strain evidence="5">JCM 31273</strain>
    </source>
</reference>
<evidence type="ECO:0000259" key="3">
    <source>
        <dbReference type="Pfam" id="PF26590"/>
    </source>
</evidence>
<evidence type="ECO:0000259" key="2">
    <source>
        <dbReference type="Pfam" id="PF26589"/>
    </source>
</evidence>
<dbReference type="RefSeq" id="WP_222921416.1">
    <property type="nucleotide sequence ID" value="NZ_CP082286.1"/>
</dbReference>
<evidence type="ECO:0000313" key="5">
    <source>
        <dbReference type="EMBL" id="MFB9825569.1"/>
    </source>
</evidence>
<dbReference type="Pfam" id="PF26589">
    <property type="entry name" value="DUF8186"/>
    <property type="match status" value="1"/>
</dbReference>
<dbReference type="Pfam" id="PF26590">
    <property type="entry name" value="DUF8186_M"/>
    <property type="match status" value="1"/>
</dbReference>
<feature type="region of interest" description="Disordered" evidence="1">
    <location>
        <begin position="77"/>
        <end position="112"/>
    </location>
</feature>
<dbReference type="EMBL" id="JBHMAJ010000010">
    <property type="protein sequence ID" value="MFB9825569.1"/>
    <property type="molecule type" value="Genomic_DNA"/>
</dbReference>
<feature type="domain" description="DUF8186" evidence="4">
    <location>
        <begin position="430"/>
        <end position="530"/>
    </location>
</feature>
<evidence type="ECO:0000313" key="6">
    <source>
        <dbReference type="Proteomes" id="UP001589595"/>
    </source>
</evidence>
<dbReference type="InterPro" id="IPR058910">
    <property type="entry name" value="DUF8186_M"/>
</dbReference>
<dbReference type="Pfam" id="PF26591">
    <property type="entry name" value="DUF8186_C"/>
    <property type="match status" value="1"/>
</dbReference>
<comment type="caution">
    <text evidence="5">The sequence shown here is derived from an EMBL/GenBank/DDBJ whole genome shotgun (WGS) entry which is preliminary data.</text>
</comment>
<keyword evidence="6" id="KW-1185">Reference proteome</keyword>
<dbReference type="InterPro" id="IPR058499">
    <property type="entry name" value="DUF8186"/>
</dbReference>
<evidence type="ECO:0000256" key="1">
    <source>
        <dbReference type="SAM" id="MobiDB-lite"/>
    </source>
</evidence>
<dbReference type="Proteomes" id="UP001589595">
    <property type="component" value="Unassembled WGS sequence"/>
</dbReference>
<protein>
    <submittedName>
        <fullName evidence="5">Uncharacterized protein</fullName>
    </submittedName>
</protein>
<feature type="domain" description="DUF8186" evidence="3">
    <location>
        <begin position="273"/>
        <end position="420"/>
    </location>
</feature>
<dbReference type="GeneID" id="67211546"/>
<sequence>MRRGSSLSAAALIVMLVGSLVAVAAGRPPSPQQETHGLTEAEAASLWSRDNDSGYVTNSEYERRYNELRSAGEQLANASDITFRRPPDTAARWTRADHRDATPGDANVSVHPPHATLTDGRYIRDAHATLFAITPSTTVHRTRAETTEYVAPNGTVRGLVDYRVAVPGAESDNNTTADYTLASSRIESVRLETGDGTTLARTNGTALPAINYTLTDDVDSLVLVATIRAELRLDRPQLPNGTAANTTPRTVSETVTVRDRRAIEPYTPTIALARGRTPEGDRLLAAFHSAPWLGLRFGAEGDRQVRGVWRFYTARDVRWDTLERSSRTGTREIESPALPVAVHAYPSRLGPRSEPTGRDPRITDVWGRDRRSPAASLPDTVSVDVVEREYTASYGLAVRTAPAHAEGVEAVGIVRGVDVPIDETGQTRQLRRSDLTVEIVDQDDDGATLRIVLTDAVTGEPIALRRPEAPFEIPSTATREGYVAVAGERVRTNVSGVAMVTVSEPGVYTVEYVPGSWVAHHPAYVGTSATARWHPLATPAGWLRLLGRTLQWALPFALALYAGRRLGRLVRFGEVEP</sequence>
<evidence type="ECO:0000259" key="4">
    <source>
        <dbReference type="Pfam" id="PF26591"/>
    </source>
</evidence>
<dbReference type="AlphaFoldDB" id="A0ABD5MT64"/>
<feature type="domain" description="DUF8186" evidence="2">
    <location>
        <begin position="101"/>
        <end position="266"/>
    </location>
</feature>
<dbReference type="InterPro" id="IPR058911">
    <property type="entry name" value="DUF8186_C"/>
</dbReference>
<name>A0ABD5MT64_9EURY</name>